<gene>
    <name evidence="2" type="ORF">CEX98_20520</name>
</gene>
<accession>A0A2A5JKH4</accession>
<keyword evidence="3" id="KW-1185">Reference proteome</keyword>
<name>A0A2A5JKH4_PSEO7</name>
<dbReference type="OrthoDB" id="5767078at2"/>
<sequence length="150" mass="16858">MTKSLLRQAFVIIAAMLLLSACGSDEDAARGDKDTPGFAATMYFDALYNQKNFDAAIAIATPRHARIMRSYGTASQFARNLVNMQYDEVTIEVDMTNQSLREQYGNTAKINLIFTGQLRGEQVDDMRSVSMVRKKGKWYVDKILADPFAR</sequence>
<feature type="signal peptide" evidence="1">
    <location>
        <begin position="1"/>
        <end position="23"/>
    </location>
</feature>
<dbReference type="AlphaFoldDB" id="A0A2A5JKH4"/>
<feature type="chain" id="PRO_5013150759" description="DUF4878 domain-containing protein" evidence="1">
    <location>
        <begin position="24"/>
        <end position="150"/>
    </location>
</feature>
<dbReference type="RefSeq" id="WP_099643890.1">
    <property type="nucleotide sequence ID" value="NZ_NKHF01000101.1"/>
</dbReference>
<protein>
    <recommendedName>
        <fullName evidence="4">DUF4878 domain-containing protein</fullName>
    </recommendedName>
</protein>
<reference evidence="3" key="1">
    <citation type="journal article" date="2019" name="Genome Announc.">
        <title>Draft Genome Sequence of Pseudoalteromonas piscicida Strain 36Y ROTHPW, an Hypersaline Seawater Isolate from the South Coast of Sonora, Mexico.</title>
        <authorList>
            <person name="Sanchez-Diaz R."/>
            <person name="Molina-Garza Z.J."/>
            <person name="Cruz-Suarez L.E."/>
            <person name="Selvin J."/>
            <person name="Kiran G.S."/>
            <person name="Ibarra-Gamez J.C."/>
            <person name="Gomez-Gil B."/>
            <person name="Galaviz-Silva L."/>
        </authorList>
    </citation>
    <scope>NUCLEOTIDE SEQUENCE [LARGE SCALE GENOMIC DNA]</scope>
    <source>
        <strain evidence="3">36Y_RITHPW</strain>
    </source>
</reference>
<comment type="caution">
    <text evidence="2">The sequence shown here is derived from an EMBL/GenBank/DDBJ whole genome shotgun (WGS) entry which is preliminary data.</text>
</comment>
<evidence type="ECO:0000256" key="1">
    <source>
        <dbReference type="SAM" id="SignalP"/>
    </source>
</evidence>
<organism evidence="2 3">
    <name type="scientific">Pseudoalteromonas piscicida</name>
    <dbReference type="NCBI Taxonomy" id="43662"/>
    <lineage>
        <taxon>Bacteria</taxon>
        <taxon>Pseudomonadati</taxon>
        <taxon>Pseudomonadota</taxon>
        <taxon>Gammaproteobacteria</taxon>
        <taxon>Alteromonadales</taxon>
        <taxon>Pseudoalteromonadaceae</taxon>
        <taxon>Pseudoalteromonas</taxon>
    </lineage>
</organism>
<dbReference type="PROSITE" id="PS51257">
    <property type="entry name" value="PROKAR_LIPOPROTEIN"/>
    <property type="match status" value="1"/>
</dbReference>
<proteinExistence type="predicted"/>
<dbReference type="EMBL" id="NKHF01000101">
    <property type="protein sequence ID" value="PCK29933.1"/>
    <property type="molecule type" value="Genomic_DNA"/>
</dbReference>
<evidence type="ECO:0000313" key="2">
    <source>
        <dbReference type="EMBL" id="PCK29933.1"/>
    </source>
</evidence>
<dbReference type="Proteomes" id="UP000228621">
    <property type="component" value="Unassembled WGS sequence"/>
</dbReference>
<evidence type="ECO:0000313" key="3">
    <source>
        <dbReference type="Proteomes" id="UP000228621"/>
    </source>
</evidence>
<evidence type="ECO:0008006" key="4">
    <source>
        <dbReference type="Google" id="ProtNLM"/>
    </source>
</evidence>
<keyword evidence="1" id="KW-0732">Signal</keyword>